<sequence length="59" mass="6082">MKNIILSAAVLLFTGASVFAKPTVPAVKKAKQATCTSCSKAKCTSKSTCPKVTSKCICS</sequence>
<gene>
    <name evidence="2" type="ORF">FO440_11405</name>
</gene>
<name>A0A556MKG2_9SPHI</name>
<feature type="signal peptide" evidence="1">
    <location>
        <begin position="1"/>
        <end position="20"/>
    </location>
</feature>
<dbReference type="EMBL" id="VLPK01000002">
    <property type="protein sequence ID" value="TSJ40359.1"/>
    <property type="molecule type" value="Genomic_DNA"/>
</dbReference>
<evidence type="ECO:0000256" key="1">
    <source>
        <dbReference type="SAM" id="SignalP"/>
    </source>
</evidence>
<organism evidence="2 3">
    <name type="scientific">Mucilaginibacter corticis</name>
    <dbReference type="NCBI Taxonomy" id="2597670"/>
    <lineage>
        <taxon>Bacteria</taxon>
        <taxon>Pseudomonadati</taxon>
        <taxon>Bacteroidota</taxon>
        <taxon>Sphingobacteriia</taxon>
        <taxon>Sphingobacteriales</taxon>
        <taxon>Sphingobacteriaceae</taxon>
        <taxon>Mucilaginibacter</taxon>
    </lineage>
</organism>
<protein>
    <submittedName>
        <fullName evidence="2">Uncharacterized protein</fullName>
    </submittedName>
</protein>
<evidence type="ECO:0000313" key="3">
    <source>
        <dbReference type="Proteomes" id="UP000318733"/>
    </source>
</evidence>
<dbReference type="Proteomes" id="UP000318733">
    <property type="component" value="Unassembled WGS sequence"/>
</dbReference>
<accession>A0A556MKG2</accession>
<comment type="caution">
    <text evidence="2">The sequence shown here is derived from an EMBL/GenBank/DDBJ whole genome shotgun (WGS) entry which is preliminary data.</text>
</comment>
<reference evidence="2 3" key="1">
    <citation type="submission" date="2019-07" db="EMBL/GenBank/DDBJ databases">
        <authorList>
            <person name="Huq M.A."/>
        </authorList>
    </citation>
    <scope>NUCLEOTIDE SEQUENCE [LARGE SCALE GENOMIC DNA]</scope>
    <source>
        <strain evidence="2 3">MAH-19</strain>
    </source>
</reference>
<dbReference type="RefSeq" id="WP_144248397.1">
    <property type="nucleotide sequence ID" value="NZ_VLPK01000002.1"/>
</dbReference>
<keyword evidence="1" id="KW-0732">Signal</keyword>
<dbReference type="AlphaFoldDB" id="A0A556MKG2"/>
<evidence type="ECO:0000313" key="2">
    <source>
        <dbReference type="EMBL" id="TSJ40359.1"/>
    </source>
</evidence>
<proteinExistence type="predicted"/>
<feature type="chain" id="PRO_5021873694" evidence="1">
    <location>
        <begin position="21"/>
        <end position="59"/>
    </location>
</feature>
<keyword evidence="3" id="KW-1185">Reference proteome</keyword>